<dbReference type="PATRIC" id="fig|1618432.3.peg.252"/>
<dbReference type="InterPro" id="IPR003959">
    <property type="entry name" value="ATPase_AAA_core"/>
</dbReference>
<evidence type="ECO:0000313" key="3">
    <source>
        <dbReference type="Proteomes" id="UP000034324"/>
    </source>
</evidence>
<dbReference type="Gene3D" id="1.10.8.60">
    <property type="match status" value="1"/>
</dbReference>
<dbReference type="Pfam" id="PF22667">
    <property type="entry name" value="Lon_lid"/>
    <property type="match status" value="1"/>
</dbReference>
<dbReference type="InterPro" id="IPR027417">
    <property type="entry name" value="P-loop_NTPase"/>
</dbReference>
<keyword evidence="2" id="KW-0645">Protease</keyword>
<name>A0A0G0KT20_9BACT</name>
<feature type="domain" description="AAA+ ATPase" evidence="1">
    <location>
        <begin position="133"/>
        <end position="281"/>
    </location>
</feature>
<dbReference type="GO" id="GO:0006515">
    <property type="term" value="P:protein quality control for misfolded or incompletely synthesized proteins"/>
    <property type="evidence" value="ECO:0007669"/>
    <property type="project" value="TreeGrafter"/>
</dbReference>
<reference evidence="2 3" key="1">
    <citation type="journal article" date="2015" name="Nature">
        <title>rRNA introns, odd ribosomes, and small enigmatic genomes across a large radiation of phyla.</title>
        <authorList>
            <person name="Brown C.T."/>
            <person name="Hug L.A."/>
            <person name="Thomas B.C."/>
            <person name="Sharon I."/>
            <person name="Castelle C.J."/>
            <person name="Singh A."/>
            <person name="Wilkins M.J."/>
            <person name="Williams K.H."/>
            <person name="Banfield J.F."/>
        </authorList>
    </citation>
    <scope>NUCLEOTIDE SEQUENCE [LARGE SCALE GENOMIC DNA]</scope>
</reference>
<accession>A0A0G0KT20</accession>
<dbReference type="GO" id="GO:0004176">
    <property type="term" value="F:ATP-dependent peptidase activity"/>
    <property type="evidence" value="ECO:0007669"/>
    <property type="project" value="InterPro"/>
</dbReference>
<keyword evidence="2" id="KW-0378">Hydrolase</keyword>
<proteinExistence type="predicted"/>
<evidence type="ECO:0000259" key="1">
    <source>
        <dbReference type="SMART" id="SM00382"/>
    </source>
</evidence>
<dbReference type="Gene3D" id="3.40.50.300">
    <property type="entry name" value="P-loop containing nucleotide triphosphate hydrolases"/>
    <property type="match status" value="1"/>
</dbReference>
<dbReference type="GO" id="GO:0016887">
    <property type="term" value="F:ATP hydrolysis activity"/>
    <property type="evidence" value="ECO:0007669"/>
    <property type="project" value="InterPro"/>
</dbReference>
<evidence type="ECO:0000313" key="2">
    <source>
        <dbReference type="EMBL" id="KKQ78655.1"/>
    </source>
</evidence>
<dbReference type="InterPro" id="IPR054594">
    <property type="entry name" value="Lon_lid"/>
</dbReference>
<dbReference type="GO" id="GO:0005524">
    <property type="term" value="F:ATP binding"/>
    <property type="evidence" value="ECO:0007669"/>
    <property type="project" value="InterPro"/>
</dbReference>
<dbReference type="PANTHER" id="PTHR43718">
    <property type="entry name" value="LON PROTEASE"/>
    <property type="match status" value="1"/>
</dbReference>
<dbReference type="PANTHER" id="PTHR43718:SF2">
    <property type="entry name" value="LON PROTEASE HOMOLOG, MITOCHONDRIAL"/>
    <property type="match status" value="1"/>
</dbReference>
<gene>
    <name evidence="2" type="ORF">US99_C0015G0005</name>
</gene>
<dbReference type="AlphaFoldDB" id="A0A0G0KT20"/>
<dbReference type="InterPro" id="IPR027065">
    <property type="entry name" value="Lon_Prtase"/>
</dbReference>
<dbReference type="SUPFAM" id="SSF52540">
    <property type="entry name" value="P-loop containing nucleoside triphosphate hydrolases"/>
    <property type="match status" value="1"/>
</dbReference>
<dbReference type="InterPro" id="IPR003593">
    <property type="entry name" value="AAA+_ATPase"/>
</dbReference>
<dbReference type="Pfam" id="PF00004">
    <property type="entry name" value="AAA"/>
    <property type="match status" value="1"/>
</dbReference>
<dbReference type="EMBL" id="LBVC01000015">
    <property type="protein sequence ID" value="KKQ78655.1"/>
    <property type="molecule type" value="Genomic_DNA"/>
</dbReference>
<comment type="caution">
    <text evidence="2">The sequence shown here is derived from an EMBL/GenBank/DDBJ whole genome shotgun (WGS) entry which is preliminary data.</text>
</comment>
<sequence length="366" mass="40261">MTATAEAGLPAEALTDKSPSYRIRNRMDAAQEQLENLKQKISQVSLPQEVQEKLLNLLKFPGTGAEFEKLVSYIDFATSLPFNKSSQDILDLPRAREILDKNHYGLQSLKDRVLEYLSVLILHAKSKNTASFHAPILLFVGLVGTGKTSIAYSIAEALGRKIVRVPFGGLGDAASLRGQSKIRPDSEPGQIIKAIKHAQIKNPVILLDEIDRVAEEGRVGIMGVLVELLDPAQNQAFTDHFLDFAFDLSQVLFIATANNTGNIATAVMDRLEPIQMPSYSDEEKTTIGKNYLLPKALQEAGIDSKLISIEEATWPNIIRPLGFDGGIRSLQRSLQAICRKVARKAVEGEIGPFKINQENLGEYLSL</sequence>
<dbReference type="Proteomes" id="UP000034324">
    <property type="component" value="Unassembled WGS sequence"/>
</dbReference>
<dbReference type="GO" id="GO:0004252">
    <property type="term" value="F:serine-type endopeptidase activity"/>
    <property type="evidence" value="ECO:0007669"/>
    <property type="project" value="InterPro"/>
</dbReference>
<dbReference type="SMART" id="SM00382">
    <property type="entry name" value="AAA"/>
    <property type="match status" value="1"/>
</dbReference>
<organism evidence="2 3">
    <name type="scientific">Candidatus Daviesbacteria bacterium GW2011_GWF2_38_6</name>
    <dbReference type="NCBI Taxonomy" id="1618432"/>
    <lineage>
        <taxon>Bacteria</taxon>
        <taxon>Candidatus Daviesiibacteriota</taxon>
    </lineage>
</organism>
<protein>
    <submittedName>
        <fullName evidence="2">Lon protease</fullName>
    </submittedName>
</protein>